<dbReference type="Proteomes" id="UP000050795">
    <property type="component" value="Unassembled WGS sequence"/>
</dbReference>
<dbReference type="WBParaSite" id="TREG1_96880.1">
    <property type="protein sequence ID" value="TREG1_96880.1"/>
    <property type="gene ID" value="TREG1_96880"/>
</dbReference>
<protein>
    <submittedName>
        <fullName evidence="2 3">Uncharacterized protein</fullName>
    </submittedName>
</protein>
<accession>A0AA85KLT1</accession>
<dbReference type="WBParaSite" id="TREG1_96890.1">
    <property type="protein sequence ID" value="TREG1_96890.1"/>
    <property type="gene ID" value="TREG1_96890"/>
</dbReference>
<evidence type="ECO:0000313" key="3">
    <source>
        <dbReference type="WBParaSite" id="TREG1_96880.1"/>
    </source>
</evidence>
<reference evidence="1" key="1">
    <citation type="submission" date="2022-06" db="EMBL/GenBank/DDBJ databases">
        <authorList>
            <person name="Berger JAMES D."/>
            <person name="Berger JAMES D."/>
        </authorList>
    </citation>
    <scope>NUCLEOTIDE SEQUENCE [LARGE SCALE GENOMIC DNA]</scope>
</reference>
<organism evidence="1 2">
    <name type="scientific">Trichobilharzia regenti</name>
    <name type="common">Nasal bird schistosome</name>
    <dbReference type="NCBI Taxonomy" id="157069"/>
    <lineage>
        <taxon>Eukaryota</taxon>
        <taxon>Metazoa</taxon>
        <taxon>Spiralia</taxon>
        <taxon>Lophotrochozoa</taxon>
        <taxon>Platyhelminthes</taxon>
        <taxon>Trematoda</taxon>
        <taxon>Digenea</taxon>
        <taxon>Strigeidida</taxon>
        <taxon>Schistosomatoidea</taxon>
        <taxon>Schistosomatidae</taxon>
        <taxon>Trichobilharzia</taxon>
    </lineage>
</organism>
<keyword evidence="1" id="KW-1185">Reference proteome</keyword>
<dbReference type="AlphaFoldDB" id="A0AA85KLT1"/>
<dbReference type="WBParaSite" id="TREG1_96900.1">
    <property type="protein sequence ID" value="TREG1_96900.1"/>
    <property type="gene ID" value="TREG1_96900"/>
</dbReference>
<evidence type="ECO:0000313" key="2">
    <source>
        <dbReference type="WBParaSite" id="TREG1_96870.1"/>
    </source>
</evidence>
<dbReference type="WBParaSite" id="TREG1_96920.1">
    <property type="protein sequence ID" value="TREG1_96920.1"/>
    <property type="gene ID" value="TREG1_96920"/>
</dbReference>
<name>A0AA85KLT1_TRIRE</name>
<sequence>MLKLNVTLSRKVQVKEEMKADYLDTIARLESVIAQLQEEKPPTISNVKDSSILSSCRIDDSETEDVEVALLTEELNEKRVAQLS</sequence>
<evidence type="ECO:0000313" key="1">
    <source>
        <dbReference type="Proteomes" id="UP000050795"/>
    </source>
</evidence>
<dbReference type="WBParaSite" id="TREG1_96870.1">
    <property type="protein sequence ID" value="TREG1_96870.1"/>
    <property type="gene ID" value="TREG1_96870"/>
</dbReference>
<reference evidence="2 3" key="2">
    <citation type="submission" date="2023-11" db="UniProtKB">
        <authorList>
            <consortium name="WormBaseParasite"/>
        </authorList>
    </citation>
    <scope>IDENTIFICATION</scope>
</reference>
<proteinExistence type="predicted"/>